<feature type="region of interest" description="Disordered" evidence="1">
    <location>
        <begin position="44"/>
        <end position="75"/>
    </location>
</feature>
<evidence type="ECO:0000256" key="1">
    <source>
        <dbReference type="SAM" id="MobiDB-lite"/>
    </source>
</evidence>
<sequence length="147" mass="16855">MGFFFNLHFYDILETSNQLIYLILRFQVTGSWRRNAWRGDLSRRIPSSNLSANRRTDFPPDTPVSTSGSRGSRNRVLAIKRSRQRGCNSPRDSLDHHRVCLPIPMLDMSHNQQIAKGNVGGKPHGDMSHNKQIHKGDVQQIFCFHSL</sequence>
<organism evidence="2 3">
    <name type="scientific">Elysia marginata</name>
    <dbReference type="NCBI Taxonomy" id="1093978"/>
    <lineage>
        <taxon>Eukaryota</taxon>
        <taxon>Metazoa</taxon>
        <taxon>Spiralia</taxon>
        <taxon>Lophotrochozoa</taxon>
        <taxon>Mollusca</taxon>
        <taxon>Gastropoda</taxon>
        <taxon>Heterobranchia</taxon>
        <taxon>Euthyneura</taxon>
        <taxon>Panpulmonata</taxon>
        <taxon>Sacoglossa</taxon>
        <taxon>Placobranchoidea</taxon>
        <taxon>Plakobranchidae</taxon>
        <taxon>Elysia</taxon>
    </lineage>
</organism>
<evidence type="ECO:0000313" key="2">
    <source>
        <dbReference type="EMBL" id="GFR65882.1"/>
    </source>
</evidence>
<name>A0AAV4EY69_9GAST</name>
<accession>A0AAV4EY69</accession>
<comment type="caution">
    <text evidence="2">The sequence shown here is derived from an EMBL/GenBank/DDBJ whole genome shotgun (WGS) entry which is preliminary data.</text>
</comment>
<dbReference type="AlphaFoldDB" id="A0AAV4EY69"/>
<protein>
    <submittedName>
        <fullName evidence="2">Uncharacterized protein</fullName>
    </submittedName>
</protein>
<evidence type="ECO:0000313" key="3">
    <source>
        <dbReference type="Proteomes" id="UP000762676"/>
    </source>
</evidence>
<dbReference type="EMBL" id="BMAT01011062">
    <property type="protein sequence ID" value="GFR65882.1"/>
    <property type="molecule type" value="Genomic_DNA"/>
</dbReference>
<reference evidence="2 3" key="1">
    <citation type="journal article" date="2021" name="Elife">
        <title>Chloroplast acquisition without the gene transfer in kleptoplastic sea slugs, Plakobranchus ocellatus.</title>
        <authorList>
            <person name="Maeda T."/>
            <person name="Takahashi S."/>
            <person name="Yoshida T."/>
            <person name="Shimamura S."/>
            <person name="Takaki Y."/>
            <person name="Nagai Y."/>
            <person name="Toyoda A."/>
            <person name="Suzuki Y."/>
            <person name="Arimoto A."/>
            <person name="Ishii H."/>
            <person name="Satoh N."/>
            <person name="Nishiyama T."/>
            <person name="Hasebe M."/>
            <person name="Maruyama T."/>
            <person name="Minagawa J."/>
            <person name="Obokata J."/>
            <person name="Shigenobu S."/>
        </authorList>
    </citation>
    <scope>NUCLEOTIDE SEQUENCE [LARGE SCALE GENOMIC DNA]</scope>
</reference>
<proteinExistence type="predicted"/>
<dbReference type="Proteomes" id="UP000762676">
    <property type="component" value="Unassembled WGS sequence"/>
</dbReference>
<gene>
    <name evidence="2" type="ORF">ElyMa_005543200</name>
</gene>
<keyword evidence="3" id="KW-1185">Reference proteome</keyword>